<comment type="caution">
    <text evidence="8">The sequence shown here is derived from an EMBL/GenBank/DDBJ whole genome shotgun (WGS) entry which is preliminary data.</text>
</comment>
<dbReference type="CDD" id="cd00782">
    <property type="entry name" value="MutL_Trans"/>
    <property type="match status" value="1"/>
</dbReference>
<dbReference type="InterPro" id="IPR013507">
    <property type="entry name" value="DNA_mismatch_S5_2-like"/>
</dbReference>
<keyword evidence="8" id="KW-0378">Hydrolase</keyword>
<dbReference type="InterPro" id="IPR042121">
    <property type="entry name" value="MutL_C_regsub"/>
</dbReference>
<dbReference type="PANTHER" id="PTHR10073:SF12">
    <property type="entry name" value="DNA MISMATCH REPAIR PROTEIN MLH1"/>
    <property type="match status" value="1"/>
</dbReference>
<keyword evidence="4 5" id="KW-0234">DNA repair</keyword>
<dbReference type="Gene3D" id="3.30.1540.20">
    <property type="entry name" value="MutL, C-terminal domain, dimerisation subdomain"/>
    <property type="match status" value="1"/>
</dbReference>
<dbReference type="SUPFAM" id="SSF55874">
    <property type="entry name" value="ATPase domain of HSP90 chaperone/DNA topoisomerase II/histidine kinase"/>
    <property type="match status" value="1"/>
</dbReference>
<evidence type="ECO:0000259" key="7">
    <source>
        <dbReference type="SMART" id="SM01340"/>
    </source>
</evidence>
<dbReference type="Proteomes" id="UP001200145">
    <property type="component" value="Unassembled WGS sequence"/>
</dbReference>
<evidence type="ECO:0000256" key="3">
    <source>
        <dbReference type="ARBA" id="ARBA00022763"/>
    </source>
</evidence>
<dbReference type="HAMAP" id="MF_00149">
    <property type="entry name" value="DNA_mis_repair"/>
    <property type="match status" value="1"/>
</dbReference>
<dbReference type="SMART" id="SM01340">
    <property type="entry name" value="DNA_mis_repair"/>
    <property type="match status" value="1"/>
</dbReference>
<evidence type="ECO:0000256" key="5">
    <source>
        <dbReference type="HAMAP-Rule" id="MF_00149"/>
    </source>
</evidence>
<accession>A0ABS9BMQ2</accession>
<keyword evidence="3 5" id="KW-0227">DNA damage</keyword>
<reference evidence="8 9" key="1">
    <citation type="submission" date="2022-01" db="EMBL/GenBank/DDBJ databases">
        <title>Flavihumibacter sp. nov., isolated from sediment of a river.</title>
        <authorList>
            <person name="Liu H."/>
        </authorList>
    </citation>
    <scope>NUCLEOTIDE SEQUENCE [LARGE SCALE GENOMIC DNA]</scope>
    <source>
        <strain evidence="8 9">RY-1</strain>
    </source>
</reference>
<evidence type="ECO:0000256" key="2">
    <source>
        <dbReference type="ARBA" id="ARBA00021975"/>
    </source>
</evidence>
<dbReference type="CDD" id="cd16926">
    <property type="entry name" value="HATPase_MutL-MLH-PMS-like"/>
    <property type="match status" value="1"/>
</dbReference>
<dbReference type="Gene3D" id="3.30.1370.100">
    <property type="entry name" value="MutL, C-terminal domain, regulatory subdomain"/>
    <property type="match status" value="1"/>
</dbReference>
<sequence length="636" mass="70953">MADTIQLLPDHIANQIAAGEVIQRPASAVKELLENAVDAGATEIRLLVKEAGKSLIQVIDNGKGMNETDARLCFERHATSKIRQIDDLFHINTMGFRGEALASIAAVAQVELKTRRSQDELGTYLEMENSMVVRQEPCATAAGTSIAMKNLFFNVPARRNFLKSNAAEMRHIIDEFTRVAMAFPHIFFSLSHNDQQVFHLDKGSLKQRIVQLLGNAYLSRLVPVQEQTDYLNIQGFIGKPDAAKKTRGDQYFFVNNRFIRSAYLNHAVMQAFQDLIPADSFPLYVLFIDLNPEQIDVNVHPTKQEIKFEDEKIVYAFVQAAVKHALAQFSITPTLEFDIDAGIQQSDAVAKPFTDEHRQAASSSELYQAFSKSNQAHFIEKGGYSGIGGSGAATGGAAQEKAMPSWKDFFEKPATDKHTGGLPAGKLGDEEGELYFDWEKPRKKWQLLEHAELLQIQLQYLIAPTLQGFLLIHQQFAHERVLYERYAAALVGKIIASQQSLFPVTLELAPADAALLTELLSDMLLLGYQIDPFGNNSFVVQGSPADIVQGNEKAAIEQLLDQYKHFSSDVKFSRREKLIRSLASQHSIKSGTALTQVEMRRLAEDLLRCAQPNITANGRPTFIDFNQDYLSRSFGL</sequence>
<keyword evidence="8" id="KW-0540">Nuclease</keyword>
<dbReference type="Pfam" id="PF08676">
    <property type="entry name" value="MutL_C"/>
    <property type="match status" value="1"/>
</dbReference>
<dbReference type="InterPro" id="IPR014762">
    <property type="entry name" value="DNA_mismatch_repair_CS"/>
</dbReference>
<dbReference type="Gene3D" id="3.30.230.10">
    <property type="match status" value="1"/>
</dbReference>
<dbReference type="InterPro" id="IPR020568">
    <property type="entry name" value="Ribosomal_Su5_D2-typ_SF"/>
</dbReference>
<dbReference type="SMART" id="SM00853">
    <property type="entry name" value="MutL_C"/>
    <property type="match status" value="1"/>
</dbReference>
<dbReference type="Gene3D" id="3.30.565.10">
    <property type="entry name" value="Histidine kinase-like ATPase, C-terminal domain"/>
    <property type="match status" value="1"/>
</dbReference>
<dbReference type="InterPro" id="IPR042120">
    <property type="entry name" value="MutL_C_dimsub"/>
</dbReference>
<dbReference type="InterPro" id="IPR036890">
    <property type="entry name" value="HATPase_C_sf"/>
</dbReference>
<protein>
    <recommendedName>
        <fullName evidence="2 5">DNA mismatch repair protein MutL</fullName>
    </recommendedName>
</protein>
<dbReference type="Pfam" id="PF01119">
    <property type="entry name" value="DNA_mis_repair"/>
    <property type="match status" value="1"/>
</dbReference>
<dbReference type="SUPFAM" id="SSF54211">
    <property type="entry name" value="Ribosomal protein S5 domain 2-like"/>
    <property type="match status" value="1"/>
</dbReference>
<dbReference type="PROSITE" id="PS00058">
    <property type="entry name" value="DNA_MISMATCH_REPAIR_1"/>
    <property type="match status" value="1"/>
</dbReference>
<gene>
    <name evidence="5 8" type="primary">mutL</name>
    <name evidence="8" type="ORF">L0U88_20320</name>
</gene>
<evidence type="ECO:0000259" key="6">
    <source>
        <dbReference type="SMART" id="SM00853"/>
    </source>
</evidence>
<evidence type="ECO:0000256" key="4">
    <source>
        <dbReference type="ARBA" id="ARBA00023204"/>
    </source>
</evidence>
<dbReference type="PANTHER" id="PTHR10073">
    <property type="entry name" value="DNA MISMATCH REPAIR PROTEIN MLH, PMS, MUTL"/>
    <property type="match status" value="1"/>
</dbReference>
<dbReference type="SUPFAM" id="SSF118116">
    <property type="entry name" value="DNA mismatch repair protein MutL"/>
    <property type="match status" value="1"/>
</dbReference>
<dbReference type="InterPro" id="IPR014721">
    <property type="entry name" value="Ribsml_uS5_D2-typ_fold_subgr"/>
</dbReference>
<dbReference type="RefSeq" id="WP_234868656.1">
    <property type="nucleotide sequence ID" value="NZ_JAKEVY010000008.1"/>
</dbReference>
<comment type="similarity">
    <text evidence="1 5">Belongs to the DNA mismatch repair MutL/HexB family.</text>
</comment>
<dbReference type="EMBL" id="JAKEVY010000008">
    <property type="protein sequence ID" value="MCF1716999.1"/>
    <property type="molecule type" value="Genomic_DNA"/>
</dbReference>
<evidence type="ECO:0000313" key="9">
    <source>
        <dbReference type="Proteomes" id="UP001200145"/>
    </source>
</evidence>
<evidence type="ECO:0000313" key="8">
    <source>
        <dbReference type="EMBL" id="MCF1716999.1"/>
    </source>
</evidence>
<dbReference type="GO" id="GO:0004519">
    <property type="term" value="F:endonuclease activity"/>
    <property type="evidence" value="ECO:0007669"/>
    <property type="project" value="UniProtKB-KW"/>
</dbReference>
<evidence type="ECO:0000256" key="1">
    <source>
        <dbReference type="ARBA" id="ARBA00006082"/>
    </source>
</evidence>
<name>A0ABS9BMQ2_9BACT</name>
<dbReference type="InterPro" id="IPR014790">
    <property type="entry name" value="MutL_C"/>
</dbReference>
<comment type="function">
    <text evidence="5">This protein is involved in the repair of mismatches in DNA. It is required for dam-dependent methyl-directed DNA mismatch repair. May act as a 'molecular matchmaker', a protein that promotes the formation of a stable complex between two or more DNA-binding proteins in an ATP-dependent manner without itself being part of a final effector complex.</text>
</comment>
<organism evidence="8 9">
    <name type="scientific">Flavihumibacter fluminis</name>
    <dbReference type="NCBI Taxonomy" id="2909236"/>
    <lineage>
        <taxon>Bacteria</taxon>
        <taxon>Pseudomonadati</taxon>
        <taxon>Bacteroidota</taxon>
        <taxon>Chitinophagia</taxon>
        <taxon>Chitinophagales</taxon>
        <taxon>Chitinophagaceae</taxon>
        <taxon>Flavihumibacter</taxon>
    </lineage>
</organism>
<proteinExistence type="inferred from homology"/>
<feature type="domain" description="DNA mismatch repair protein S5" evidence="7">
    <location>
        <begin position="209"/>
        <end position="327"/>
    </location>
</feature>
<feature type="domain" description="MutL C-terminal dimerisation" evidence="6">
    <location>
        <begin position="452"/>
        <end position="594"/>
    </location>
</feature>
<dbReference type="InterPro" id="IPR002099">
    <property type="entry name" value="MutL/Mlh/PMS"/>
</dbReference>
<dbReference type="InterPro" id="IPR038973">
    <property type="entry name" value="MutL/Mlh/Pms-like"/>
</dbReference>
<dbReference type="Pfam" id="PF13589">
    <property type="entry name" value="HATPase_c_3"/>
    <property type="match status" value="1"/>
</dbReference>
<dbReference type="InterPro" id="IPR037198">
    <property type="entry name" value="MutL_C_sf"/>
</dbReference>
<dbReference type="NCBIfam" id="TIGR00585">
    <property type="entry name" value="mutl"/>
    <property type="match status" value="1"/>
</dbReference>
<keyword evidence="9" id="KW-1185">Reference proteome</keyword>
<keyword evidence="8" id="KW-0255">Endonuclease</keyword>
<dbReference type="InterPro" id="IPR020667">
    <property type="entry name" value="DNA_mismatch_repair_MutL"/>
</dbReference>